<feature type="region of interest" description="Disordered" evidence="1">
    <location>
        <begin position="22"/>
        <end position="51"/>
    </location>
</feature>
<feature type="region of interest" description="Disordered" evidence="1">
    <location>
        <begin position="205"/>
        <end position="227"/>
    </location>
</feature>
<dbReference type="VEuPathDB" id="VectorBase:AALC636_022491"/>
<organism evidence="4">
    <name type="scientific">Aedes albopictus</name>
    <name type="common">Asian tiger mosquito</name>
    <name type="synonym">Stegomyia albopicta</name>
    <dbReference type="NCBI Taxonomy" id="7160"/>
    <lineage>
        <taxon>Eukaryota</taxon>
        <taxon>Metazoa</taxon>
        <taxon>Ecdysozoa</taxon>
        <taxon>Arthropoda</taxon>
        <taxon>Hexapoda</taxon>
        <taxon>Insecta</taxon>
        <taxon>Pterygota</taxon>
        <taxon>Neoptera</taxon>
        <taxon>Endopterygota</taxon>
        <taxon>Diptera</taxon>
        <taxon>Nematocera</taxon>
        <taxon>Culicoidea</taxon>
        <taxon>Culicidae</taxon>
        <taxon>Culicinae</taxon>
        <taxon>Aedini</taxon>
        <taxon>Aedes</taxon>
        <taxon>Stegomyia</taxon>
    </lineage>
</organism>
<name>A0A023EKB2_AEDAL</name>
<dbReference type="PANTHER" id="PTHR21177">
    <property type="entry name" value="IP06524P-RELATED"/>
    <property type="match status" value="1"/>
</dbReference>
<dbReference type="PANTHER" id="PTHR21177:SF4">
    <property type="entry name" value="IP06524P"/>
    <property type="match status" value="1"/>
</dbReference>
<evidence type="ECO:0000313" key="4">
    <source>
        <dbReference type="EMBL" id="JAC09567.1"/>
    </source>
</evidence>
<dbReference type="AlphaFoldDB" id="A0A023EKB2"/>
<proteinExistence type="evidence at transcript level"/>
<feature type="chain" id="PRO_5014496568" evidence="2">
    <location>
        <begin position="21"/>
        <end position="227"/>
    </location>
</feature>
<reference evidence="4" key="1">
    <citation type="journal article" date="2014" name="PLoS Negl. Trop. Dis.">
        <title>Identification and characterization of seminal fluid proteins in the Asian tiger mosquito, Aedes albopictus.</title>
        <authorList>
            <person name="Boes K.E."/>
            <person name="Ribeiro J.M."/>
            <person name="Wong A."/>
            <person name="Harrington L.C."/>
            <person name="Wolfner M.F."/>
            <person name="Sirot L.K."/>
        </authorList>
    </citation>
    <scope>NUCLEOTIDE SEQUENCE</scope>
    <source>
        <tissue evidence="4">Reproductive organs</tissue>
    </source>
</reference>
<dbReference type="VEuPathDB" id="VectorBase:AALF019950"/>
<evidence type="ECO:0000256" key="2">
    <source>
        <dbReference type="SAM" id="SignalP"/>
    </source>
</evidence>
<feature type="domain" description="DUF4789" evidence="3">
    <location>
        <begin position="83"/>
        <end position="152"/>
    </location>
</feature>
<accession>A0A023EKB2</accession>
<dbReference type="Pfam" id="PF16033">
    <property type="entry name" value="DUF4789"/>
    <property type="match status" value="1"/>
</dbReference>
<protein>
    <submittedName>
        <fullName evidence="4">Putative secreted protein</fullName>
    </submittedName>
</protein>
<dbReference type="VEuPathDB" id="VectorBase:AALFPA_059691"/>
<dbReference type="InterPro" id="IPR031993">
    <property type="entry name" value="DUF4789"/>
</dbReference>
<dbReference type="EMBL" id="GAPW01004031">
    <property type="protein sequence ID" value="JAC09567.1"/>
    <property type="molecule type" value="mRNA"/>
</dbReference>
<evidence type="ECO:0000259" key="3">
    <source>
        <dbReference type="Pfam" id="PF16033"/>
    </source>
</evidence>
<keyword evidence="2" id="KW-0732">Signal</keyword>
<feature type="compositionally biased region" description="Polar residues" evidence="1">
    <location>
        <begin position="24"/>
        <end position="51"/>
    </location>
</feature>
<feature type="signal peptide" evidence="2">
    <location>
        <begin position="1"/>
        <end position="20"/>
    </location>
</feature>
<sequence length="227" mass="25599">MVRWILVGVLTIVLTVVTFGAPQHPNSQQNQRPTVGSQSSKPPVYRNDTQNGTSELFAYPEQQSSIESNQNAKNRTPVYIPNRCQKNEILYPGDQESDWVCDCKPTFVYHPPSRQCYQLFTQAFCAEGHMVTLPNPDSKQPECVFNKCAKPNVTMVPFNDECVELNAYYDKCSIDKLRLIVAVRESNNTLGCINISAVADHKIEGSPIDREKSSKSNVAEGERKRRQ</sequence>
<evidence type="ECO:0000256" key="1">
    <source>
        <dbReference type="SAM" id="MobiDB-lite"/>
    </source>
</evidence>